<comment type="caution">
    <text evidence="1">The sequence shown here is derived from an EMBL/GenBank/DDBJ whole genome shotgun (WGS) entry which is preliminary data.</text>
</comment>
<proteinExistence type="predicted"/>
<evidence type="ECO:0000313" key="1">
    <source>
        <dbReference type="EMBL" id="MDP9900033.1"/>
    </source>
</evidence>
<reference evidence="1 2" key="1">
    <citation type="submission" date="2023-07" db="EMBL/GenBank/DDBJ databases">
        <title>Sorghum-associated microbial communities from plants grown in Nebraska, USA.</title>
        <authorList>
            <person name="Schachtman D."/>
        </authorList>
    </citation>
    <scope>NUCLEOTIDE SEQUENCE [LARGE SCALE GENOMIC DNA]</scope>
    <source>
        <strain evidence="1 2">DS1607</strain>
    </source>
</reference>
<evidence type="ECO:0000313" key="2">
    <source>
        <dbReference type="Proteomes" id="UP001226867"/>
    </source>
</evidence>
<protein>
    <submittedName>
        <fullName evidence="1">Uncharacterized protein</fullName>
    </submittedName>
</protein>
<name>A0ABT9S837_9BURK</name>
<keyword evidence="2" id="KW-1185">Reference proteome</keyword>
<organism evidence="1 2">
    <name type="scientific">Variovorax ginsengisoli</name>
    <dbReference type="NCBI Taxonomy" id="363844"/>
    <lineage>
        <taxon>Bacteria</taxon>
        <taxon>Pseudomonadati</taxon>
        <taxon>Pseudomonadota</taxon>
        <taxon>Betaproteobacteria</taxon>
        <taxon>Burkholderiales</taxon>
        <taxon>Comamonadaceae</taxon>
        <taxon>Variovorax</taxon>
    </lineage>
</organism>
<sequence>MFADSEISPVLAIIIRSLLGDPPKPLPLPSKVVSRHFMFEGPAADKQQ</sequence>
<accession>A0ABT9S837</accession>
<dbReference type="RefSeq" id="WP_307689839.1">
    <property type="nucleotide sequence ID" value="NZ_JAUSRO010000006.1"/>
</dbReference>
<dbReference type="Proteomes" id="UP001226867">
    <property type="component" value="Unassembled WGS sequence"/>
</dbReference>
<dbReference type="EMBL" id="JAUSRO010000006">
    <property type="protein sequence ID" value="MDP9900033.1"/>
    <property type="molecule type" value="Genomic_DNA"/>
</dbReference>
<gene>
    <name evidence="1" type="ORF">J2W36_002284</name>
</gene>